<sequence length="167" mass="19330">MSNEFTTVISGETYLKALSDKPIEPDDISVKTEEANSKELNMIPLSILWAYFQAYEENLITEGEPTPWEDSQENSHLSDQEKKAWIQFLDTILTEDWATWVQDIDEIKKRSITAYNQLQYVDKTNQHKSKQTISLKEALSIQFELNIDTKIDNFTTTKEESNIESEG</sequence>
<dbReference type="OrthoDB" id="2112945at2"/>
<organism evidence="1 2">
    <name type="scientific">Halobacteroides halobius (strain ATCC 35273 / DSM 5150 / MD-1)</name>
    <dbReference type="NCBI Taxonomy" id="748449"/>
    <lineage>
        <taxon>Bacteria</taxon>
        <taxon>Bacillati</taxon>
        <taxon>Bacillota</taxon>
        <taxon>Clostridia</taxon>
        <taxon>Halanaerobiales</taxon>
        <taxon>Halobacteroidaceae</taxon>
        <taxon>Halobacteroides</taxon>
    </lineage>
</organism>
<reference evidence="2" key="1">
    <citation type="submission" date="2012-02" db="EMBL/GenBank/DDBJ databases">
        <title>The complete genome of Halobacteroides halobius DSM 5150.</title>
        <authorList>
            <person name="Lucas S."/>
            <person name="Copeland A."/>
            <person name="Lapidus A."/>
            <person name="Glavina del Rio T."/>
            <person name="Dalin E."/>
            <person name="Tice H."/>
            <person name="Bruce D."/>
            <person name="Goodwin L."/>
            <person name="Pitluck S."/>
            <person name="Peters L."/>
            <person name="Mikhailova N."/>
            <person name="Gu W."/>
            <person name="Kyrpides N."/>
            <person name="Mavromatis K."/>
            <person name="Ivanova N."/>
            <person name="Brettin T."/>
            <person name="Detter J.C."/>
            <person name="Han C."/>
            <person name="Larimer F."/>
            <person name="Land M."/>
            <person name="Hauser L."/>
            <person name="Markowitz V."/>
            <person name="Cheng J.-F."/>
            <person name="Hugenholtz P."/>
            <person name="Woyke T."/>
            <person name="Wu D."/>
            <person name="Tindall B."/>
            <person name="Pomrenke H."/>
            <person name="Brambilla E."/>
            <person name="Klenk H.-P."/>
            <person name="Eisen J.A."/>
        </authorList>
    </citation>
    <scope>NUCLEOTIDE SEQUENCE [LARGE SCALE GENOMIC DNA]</scope>
    <source>
        <strain evidence="2">ATCC 35273 / DSM 5150 / MD-1</strain>
    </source>
</reference>
<proteinExistence type="predicted"/>
<evidence type="ECO:0000313" key="1">
    <source>
        <dbReference type="EMBL" id="AGB41214.1"/>
    </source>
</evidence>
<keyword evidence="2" id="KW-1185">Reference proteome</keyword>
<accession>L0KA12</accession>
<dbReference type="EMBL" id="CP003359">
    <property type="protein sequence ID" value="AGB41214.1"/>
    <property type="molecule type" value="Genomic_DNA"/>
</dbReference>
<dbReference type="KEGG" id="hhl:Halha_1268"/>
<dbReference type="HOGENOM" id="CLU_1592273_0_0_9"/>
<name>L0KA12_HALHC</name>
<dbReference type="AlphaFoldDB" id="L0KA12"/>
<evidence type="ECO:0000313" key="2">
    <source>
        <dbReference type="Proteomes" id="UP000010880"/>
    </source>
</evidence>
<protein>
    <submittedName>
        <fullName evidence="1">Uncharacterized protein</fullName>
    </submittedName>
</protein>
<dbReference type="STRING" id="748449.Halha_1268"/>
<dbReference type="eggNOG" id="ENOG502ZVPJ">
    <property type="taxonomic scope" value="Bacteria"/>
</dbReference>
<dbReference type="Proteomes" id="UP000010880">
    <property type="component" value="Chromosome"/>
</dbReference>
<gene>
    <name evidence="1" type="ordered locus">Halha_1268</name>
</gene>
<dbReference type="RefSeq" id="WP_015326936.1">
    <property type="nucleotide sequence ID" value="NC_019978.1"/>
</dbReference>